<comment type="caution">
    <text evidence="3">The sequence shown here is derived from an EMBL/GenBank/DDBJ whole genome shotgun (WGS) entry which is preliminary data.</text>
</comment>
<dbReference type="EMBL" id="JASCZI010271918">
    <property type="protein sequence ID" value="MED6217565.1"/>
    <property type="molecule type" value="Genomic_DNA"/>
</dbReference>
<keyword evidence="4" id="KW-1185">Reference proteome</keyword>
<accession>A0ABU6Z7N2</accession>
<protein>
    <submittedName>
        <fullName evidence="3">Uncharacterized protein</fullName>
    </submittedName>
</protein>
<proteinExistence type="predicted"/>
<reference evidence="3 4" key="1">
    <citation type="journal article" date="2023" name="Plants (Basel)">
        <title>Bridging the Gap: Combining Genomics and Transcriptomics Approaches to Understand Stylosanthes scabra, an Orphan Legume from the Brazilian Caatinga.</title>
        <authorList>
            <person name="Ferreira-Neto J.R.C."/>
            <person name="da Silva M.D."/>
            <person name="Binneck E."/>
            <person name="de Melo N.F."/>
            <person name="da Silva R.H."/>
            <person name="de Melo A.L.T.M."/>
            <person name="Pandolfi V."/>
            <person name="Bustamante F.O."/>
            <person name="Brasileiro-Vidal A.C."/>
            <person name="Benko-Iseppon A.M."/>
        </authorList>
    </citation>
    <scope>NUCLEOTIDE SEQUENCE [LARGE SCALE GENOMIC DNA]</scope>
    <source>
        <tissue evidence="3">Leaves</tissue>
    </source>
</reference>
<feature type="region of interest" description="Disordered" evidence="1">
    <location>
        <begin position="54"/>
        <end position="86"/>
    </location>
</feature>
<keyword evidence="2" id="KW-0732">Signal</keyword>
<name>A0ABU6Z7N2_9FABA</name>
<evidence type="ECO:0000313" key="3">
    <source>
        <dbReference type="EMBL" id="MED6217565.1"/>
    </source>
</evidence>
<feature type="chain" id="PRO_5045806303" evidence="2">
    <location>
        <begin position="19"/>
        <end position="163"/>
    </location>
</feature>
<evidence type="ECO:0000256" key="2">
    <source>
        <dbReference type="SAM" id="SignalP"/>
    </source>
</evidence>
<sequence length="163" mass="18066">MEDRRLLWTALRLLMTAAENSASAHLDLKTDTKDVSGSFSYGVVTGRWEFKGQLSGRRRGNTDGTADDATPLGRNGSDSDDGETFRGKNMVKLSAFDKTDQSNKEKSVGVEDGQRDASLRKVFKVFFRDKIVDASEPKKFVLHDDLDGDRLALVEKRHGNAPT</sequence>
<organism evidence="3 4">
    <name type="scientific">Stylosanthes scabra</name>
    <dbReference type="NCBI Taxonomy" id="79078"/>
    <lineage>
        <taxon>Eukaryota</taxon>
        <taxon>Viridiplantae</taxon>
        <taxon>Streptophyta</taxon>
        <taxon>Embryophyta</taxon>
        <taxon>Tracheophyta</taxon>
        <taxon>Spermatophyta</taxon>
        <taxon>Magnoliopsida</taxon>
        <taxon>eudicotyledons</taxon>
        <taxon>Gunneridae</taxon>
        <taxon>Pentapetalae</taxon>
        <taxon>rosids</taxon>
        <taxon>fabids</taxon>
        <taxon>Fabales</taxon>
        <taxon>Fabaceae</taxon>
        <taxon>Papilionoideae</taxon>
        <taxon>50 kb inversion clade</taxon>
        <taxon>dalbergioids sensu lato</taxon>
        <taxon>Dalbergieae</taxon>
        <taxon>Pterocarpus clade</taxon>
        <taxon>Stylosanthes</taxon>
    </lineage>
</organism>
<dbReference type="Proteomes" id="UP001341840">
    <property type="component" value="Unassembled WGS sequence"/>
</dbReference>
<evidence type="ECO:0000313" key="4">
    <source>
        <dbReference type="Proteomes" id="UP001341840"/>
    </source>
</evidence>
<gene>
    <name evidence="3" type="ORF">PIB30_018959</name>
</gene>
<feature type="signal peptide" evidence="2">
    <location>
        <begin position="1"/>
        <end position="18"/>
    </location>
</feature>
<evidence type="ECO:0000256" key="1">
    <source>
        <dbReference type="SAM" id="MobiDB-lite"/>
    </source>
</evidence>